<dbReference type="InterPro" id="IPR036236">
    <property type="entry name" value="Znf_C2H2_sf"/>
</dbReference>
<evidence type="ECO:0000313" key="4">
    <source>
        <dbReference type="EMBL" id="MEP0866686.1"/>
    </source>
</evidence>
<evidence type="ECO:0000313" key="5">
    <source>
        <dbReference type="Proteomes" id="UP001442494"/>
    </source>
</evidence>
<dbReference type="EMBL" id="JAMPKK010000020">
    <property type="protein sequence ID" value="MEP0865060.1"/>
    <property type="molecule type" value="Genomic_DNA"/>
</dbReference>
<sequence length="52" mass="6076">MQCPKCDSQYVVKNGHTHTGQQNFKCRNCGRQFVMNPKHQPISKSTRELIDR</sequence>
<organism evidence="4 5">
    <name type="scientific">Funiculus sociatus GB2-A5</name>
    <dbReference type="NCBI Taxonomy" id="2933946"/>
    <lineage>
        <taxon>Bacteria</taxon>
        <taxon>Bacillati</taxon>
        <taxon>Cyanobacteriota</taxon>
        <taxon>Cyanophyceae</taxon>
        <taxon>Coleofasciculales</taxon>
        <taxon>Coleofasciculaceae</taxon>
        <taxon>Funiculus</taxon>
    </lineage>
</organism>
<dbReference type="SUPFAM" id="SSF57667">
    <property type="entry name" value="beta-beta-alpha zinc fingers"/>
    <property type="match status" value="1"/>
</dbReference>
<dbReference type="Proteomes" id="UP001442494">
    <property type="component" value="Unassembled WGS sequence"/>
</dbReference>
<proteinExistence type="predicted"/>
<evidence type="ECO:0000313" key="3">
    <source>
        <dbReference type="EMBL" id="MEP0866070.1"/>
    </source>
</evidence>
<evidence type="ECO:0000313" key="2">
    <source>
        <dbReference type="EMBL" id="MEP0865060.1"/>
    </source>
</evidence>
<dbReference type="InterPro" id="IPR003220">
    <property type="entry name" value="InsA_N_dom_Znf"/>
</dbReference>
<dbReference type="Pfam" id="PF03811">
    <property type="entry name" value="Zn_ribbon_InsA"/>
    <property type="match status" value="1"/>
</dbReference>
<gene>
    <name evidence="2" type="ORF">NDI37_11335</name>
    <name evidence="3" type="ORF">NDI37_16515</name>
    <name evidence="4" type="ORF">NDI37_19725</name>
</gene>
<accession>A0ABV0JTG0</accession>
<feature type="non-terminal residue" evidence="4">
    <location>
        <position position="52"/>
    </location>
</feature>
<keyword evidence="5" id="KW-1185">Reference proteome</keyword>
<comment type="caution">
    <text evidence="4">The sequence shown here is derived from an EMBL/GenBank/DDBJ whole genome shotgun (WGS) entry which is preliminary data.</text>
</comment>
<evidence type="ECO:0000259" key="1">
    <source>
        <dbReference type="Pfam" id="PF03811"/>
    </source>
</evidence>
<name>A0ABV0JTG0_9CYAN</name>
<dbReference type="EMBL" id="JAMPKK010000049">
    <property type="protein sequence ID" value="MEP0866686.1"/>
    <property type="molecule type" value="Genomic_DNA"/>
</dbReference>
<feature type="domain" description="InsA N-terminal zinc ribbon" evidence="1">
    <location>
        <begin position="2"/>
        <end position="29"/>
    </location>
</feature>
<dbReference type="RefSeq" id="WP_190420221.1">
    <property type="nucleotide sequence ID" value="NZ_JAMPKK010000020.1"/>
</dbReference>
<protein>
    <submittedName>
        <fullName evidence="4">IS1 family transposase</fullName>
    </submittedName>
</protein>
<dbReference type="EMBL" id="JAMPKK010000037">
    <property type="protein sequence ID" value="MEP0866070.1"/>
    <property type="molecule type" value="Genomic_DNA"/>
</dbReference>
<reference evidence="4 5" key="1">
    <citation type="submission" date="2022-04" db="EMBL/GenBank/DDBJ databases">
        <title>Positive selection, recombination, and allopatry shape intraspecific diversity of widespread and dominant cyanobacteria.</title>
        <authorList>
            <person name="Wei J."/>
            <person name="Shu W."/>
            <person name="Hu C."/>
        </authorList>
    </citation>
    <scope>NUCLEOTIDE SEQUENCE [LARGE SCALE GENOMIC DNA]</scope>
    <source>
        <strain evidence="4 5">GB2-A5</strain>
    </source>
</reference>